<dbReference type="Pfam" id="PF01596">
    <property type="entry name" value="Methyltransf_3"/>
    <property type="match status" value="1"/>
</dbReference>
<evidence type="ECO:0000313" key="5">
    <source>
        <dbReference type="Proteomes" id="UP000219565"/>
    </source>
</evidence>
<dbReference type="STRING" id="1379680.GCA_001612615_00424"/>
<dbReference type="InterPro" id="IPR029063">
    <property type="entry name" value="SAM-dependent_MTases_sf"/>
</dbReference>
<dbReference type="PANTHER" id="PTHR10509:SF14">
    <property type="entry name" value="CAFFEOYL-COA O-METHYLTRANSFERASE 3-RELATED"/>
    <property type="match status" value="1"/>
</dbReference>
<reference evidence="4 5" key="1">
    <citation type="submission" date="2017-09" db="EMBL/GenBank/DDBJ databases">
        <authorList>
            <person name="Ehlers B."/>
            <person name="Leendertz F.H."/>
        </authorList>
    </citation>
    <scope>NUCLEOTIDE SEQUENCE [LARGE SCALE GENOMIC DNA]</scope>
    <source>
        <strain evidence="4 5">DSM 45537</strain>
    </source>
</reference>
<evidence type="ECO:0000256" key="1">
    <source>
        <dbReference type="ARBA" id="ARBA00022603"/>
    </source>
</evidence>
<dbReference type="InterPro" id="IPR002935">
    <property type="entry name" value="SAM_O-MeTrfase"/>
</dbReference>
<dbReference type="SUPFAM" id="SSF53335">
    <property type="entry name" value="S-adenosyl-L-methionine-dependent methyltransferases"/>
    <property type="match status" value="1"/>
</dbReference>
<dbReference type="RefSeq" id="WP_097243537.1">
    <property type="nucleotide sequence ID" value="NZ_OBEG01000001.1"/>
</dbReference>
<organism evidence="4 5">
    <name type="scientific">Nocardia amikacinitolerans</name>
    <dbReference type="NCBI Taxonomy" id="756689"/>
    <lineage>
        <taxon>Bacteria</taxon>
        <taxon>Bacillati</taxon>
        <taxon>Actinomycetota</taxon>
        <taxon>Actinomycetes</taxon>
        <taxon>Mycobacteriales</taxon>
        <taxon>Nocardiaceae</taxon>
        <taxon>Nocardia</taxon>
    </lineage>
</organism>
<keyword evidence="2 4" id="KW-0808">Transferase</keyword>
<dbReference type="AlphaFoldDB" id="A0A285KVK5"/>
<keyword evidence="1 4" id="KW-0489">Methyltransferase</keyword>
<accession>A0A285KVK5</accession>
<keyword evidence="3" id="KW-0949">S-adenosyl-L-methionine</keyword>
<dbReference type="OrthoDB" id="9799672at2"/>
<gene>
    <name evidence="4" type="ORF">SAMN04244553_0601</name>
</gene>
<dbReference type="EMBL" id="OBEG01000001">
    <property type="protein sequence ID" value="SNY75877.1"/>
    <property type="molecule type" value="Genomic_DNA"/>
</dbReference>
<dbReference type="PANTHER" id="PTHR10509">
    <property type="entry name" value="O-METHYLTRANSFERASE-RELATED"/>
    <property type="match status" value="1"/>
</dbReference>
<dbReference type="Proteomes" id="UP000219565">
    <property type="component" value="Unassembled WGS sequence"/>
</dbReference>
<dbReference type="GO" id="GO:0008171">
    <property type="term" value="F:O-methyltransferase activity"/>
    <property type="evidence" value="ECO:0007669"/>
    <property type="project" value="InterPro"/>
</dbReference>
<proteinExistence type="predicted"/>
<dbReference type="GO" id="GO:0008757">
    <property type="term" value="F:S-adenosylmethionine-dependent methyltransferase activity"/>
    <property type="evidence" value="ECO:0007669"/>
    <property type="project" value="TreeGrafter"/>
</dbReference>
<protein>
    <submittedName>
        <fullName evidence="4">Predicted O-methyltransferase YrrM</fullName>
    </submittedName>
</protein>
<name>A0A285KVK5_9NOCA</name>
<dbReference type="GO" id="GO:0032259">
    <property type="term" value="P:methylation"/>
    <property type="evidence" value="ECO:0007669"/>
    <property type="project" value="UniProtKB-KW"/>
</dbReference>
<dbReference type="PROSITE" id="PS51682">
    <property type="entry name" value="SAM_OMT_I"/>
    <property type="match status" value="1"/>
</dbReference>
<dbReference type="Gene3D" id="3.40.50.150">
    <property type="entry name" value="Vaccinia Virus protein VP39"/>
    <property type="match status" value="1"/>
</dbReference>
<evidence type="ECO:0000256" key="2">
    <source>
        <dbReference type="ARBA" id="ARBA00022679"/>
    </source>
</evidence>
<dbReference type="CDD" id="cd02440">
    <property type="entry name" value="AdoMet_MTases"/>
    <property type="match status" value="1"/>
</dbReference>
<keyword evidence="5" id="KW-1185">Reference proteome</keyword>
<evidence type="ECO:0000313" key="4">
    <source>
        <dbReference type="EMBL" id="SNY75877.1"/>
    </source>
</evidence>
<evidence type="ECO:0000256" key="3">
    <source>
        <dbReference type="ARBA" id="ARBA00022691"/>
    </source>
</evidence>
<dbReference type="InterPro" id="IPR050362">
    <property type="entry name" value="Cation-dep_OMT"/>
</dbReference>
<sequence length="221" mass="23331">MTTSGWADVDTYLVDNLVRDPDTEAALAANAEAGLPAIDVSAAQGKFLSLLARSTGARRVLEIGTLGGFSTIWLARAVGKAGRVITLEYEPRHAEVARANVDKAGVGDRVDIRVGAALESLPVLEAEGSEPFDLVFIDADKVNNSNYVRWALRLTRPGSVIIVDNVVRGGSVADAASDDPAVRASRELVEMLAAEPRVDATVLQTVGAKGWDGFAYAVVND</sequence>